<evidence type="ECO:0000313" key="4">
    <source>
        <dbReference type="Proteomes" id="UP000002572"/>
    </source>
</evidence>
<reference evidence="3 4" key="1">
    <citation type="submission" date="2010-12" db="EMBL/GenBank/DDBJ databases">
        <title>Complete sequence of Desulfurispirillum indicum S5.</title>
        <authorList>
            <consortium name="US DOE Joint Genome Institute"/>
            <person name="Lucas S."/>
            <person name="Copeland A."/>
            <person name="Lapidus A."/>
            <person name="Cheng J.-F."/>
            <person name="Goodwin L."/>
            <person name="Pitluck S."/>
            <person name="Chertkov O."/>
            <person name="Held B."/>
            <person name="Detter J.C."/>
            <person name="Han C."/>
            <person name="Tapia R."/>
            <person name="Land M."/>
            <person name="Hauser L."/>
            <person name="Kyrpides N."/>
            <person name="Ivanova N."/>
            <person name="Mikhailova N."/>
            <person name="Haggblom M."/>
            <person name="Rauschenbach I."/>
            <person name="Bini E."/>
            <person name="Woyke T."/>
        </authorList>
    </citation>
    <scope>NUCLEOTIDE SEQUENCE [LARGE SCALE GENOMIC DNA]</scope>
    <source>
        <strain evidence="4">ATCC BAA-1389 / DSM 22839 / S5</strain>
    </source>
</reference>
<name>E6W5Z7_DESIS</name>
<evidence type="ECO:0000256" key="1">
    <source>
        <dbReference type="SAM" id="Phobius"/>
    </source>
</evidence>
<dbReference type="EMBL" id="CP002432">
    <property type="protein sequence ID" value="ADU64936.1"/>
    <property type="molecule type" value="Genomic_DNA"/>
</dbReference>
<dbReference type="InParanoid" id="E6W5Z7"/>
<evidence type="ECO:0000259" key="2">
    <source>
        <dbReference type="Pfam" id="PF10080"/>
    </source>
</evidence>
<dbReference type="InterPro" id="IPR018758">
    <property type="entry name" value="FtrD-like"/>
</dbReference>
<dbReference type="Pfam" id="PF10080">
    <property type="entry name" value="FtrD-like"/>
    <property type="match status" value="1"/>
</dbReference>
<dbReference type="eggNOG" id="COG4393">
    <property type="taxonomic scope" value="Bacteria"/>
</dbReference>
<dbReference type="STRING" id="653733.Selin_0179"/>
<keyword evidence="1" id="KW-0472">Membrane</keyword>
<dbReference type="HOGENOM" id="CLU_120865_1_0_0"/>
<feature type="transmembrane region" description="Helical" evidence="1">
    <location>
        <begin position="23"/>
        <end position="42"/>
    </location>
</feature>
<feature type="domain" description="Membrane iron-sulfur containing protein FtrD-like" evidence="2">
    <location>
        <begin position="71"/>
        <end position="172"/>
    </location>
</feature>
<dbReference type="AlphaFoldDB" id="E6W5Z7"/>
<keyword evidence="4" id="KW-1185">Reference proteome</keyword>
<keyword evidence="1" id="KW-1133">Transmembrane helix</keyword>
<dbReference type="Proteomes" id="UP000002572">
    <property type="component" value="Chromosome"/>
</dbReference>
<proteinExistence type="predicted"/>
<evidence type="ECO:0000313" key="3">
    <source>
        <dbReference type="EMBL" id="ADU64936.1"/>
    </source>
</evidence>
<dbReference type="RefSeq" id="WP_013504825.1">
    <property type="nucleotide sequence ID" value="NC_014836.1"/>
</dbReference>
<dbReference type="KEGG" id="din:Selin_0179"/>
<gene>
    <name evidence="3" type="ordered locus">Selin_0179</name>
</gene>
<organism evidence="3 4">
    <name type="scientific">Desulfurispirillum indicum (strain ATCC BAA-1389 / DSM 22839 / S5)</name>
    <dbReference type="NCBI Taxonomy" id="653733"/>
    <lineage>
        <taxon>Bacteria</taxon>
        <taxon>Pseudomonadati</taxon>
        <taxon>Chrysiogenota</taxon>
        <taxon>Chrysiogenia</taxon>
        <taxon>Chrysiogenales</taxon>
        <taxon>Chrysiogenaceae</taxon>
        <taxon>Desulfurispirillum</taxon>
    </lineage>
</organism>
<accession>E6W5Z7</accession>
<keyword evidence="1" id="KW-0812">Transmembrane</keyword>
<protein>
    <recommendedName>
        <fullName evidence="2">Membrane iron-sulfur containing protein FtrD-like domain-containing protein</fullName>
    </recommendedName>
</protein>
<sequence>MPEKRLPEKGSPGFQENQGRLPAGWVVALCISAVFAGLYFFSGDRTPRHIARAQVVQAIGGEVSHELADFSDGKARYFLFRSEAQEVRYFILMGADGVVRVALDACEVCWQENLGYVQDGESMVCAHCGLRFPFSQIGMKQGGCHPVPLNHRVEGGRLILSVEDLQEAVAYFTFS</sequence>